<proteinExistence type="predicted"/>
<name>A0ABY1Q5U8_9BURK</name>
<dbReference type="Gene3D" id="3.10.450.50">
    <property type="match status" value="1"/>
</dbReference>
<dbReference type="Pfam" id="PF14534">
    <property type="entry name" value="DUF4440"/>
    <property type="match status" value="1"/>
</dbReference>
<dbReference type="Proteomes" id="UP001158049">
    <property type="component" value="Unassembled WGS sequence"/>
</dbReference>
<organism evidence="2 3">
    <name type="scientific">Noviherbaspirillum suwonense</name>
    <dbReference type="NCBI Taxonomy" id="1224511"/>
    <lineage>
        <taxon>Bacteria</taxon>
        <taxon>Pseudomonadati</taxon>
        <taxon>Pseudomonadota</taxon>
        <taxon>Betaproteobacteria</taxon>
        <taxon>Burkholderiales</taxon>
        <taxon>Oxalobacteraceae</taxon>
        <taxon>Noviherbaspirillum</taxon>
    </lineage>
</organism>
<reference evidence="2 3" key="1">
    <citation type="submission" date="2017-05" db="EMBL/GenBank/DDBJ databases">
        <authorList>
            <person name="Varghese N."/>
            <person name="Submissions S."/>
        </authorList>
    </citation>
    <scope>NUCLEOTIDE SEQUENCE [LARGE SCALE GENOMIC DNA]</scope>
    <source>
        <strain evidence="2 3">DSM 26001</strain>
    </source>
</reference>
<dbReference type="GO" id="GO:0016853">
    <property type="term" value="F:isomerase activity"/>
    <property type="evidence" value="ECO:0007669"/>
    <property type="project" value="UniProtKB-KW"/>
</dbReference>
<keyword evidence="3" id="KW-1185">Reference proteome</keyword>
<comment type="caution">
    <text evidence="2">The sequence shown here is derived from an EMBL/GenBank/DDBJ whole genome shotgun (WGS) entry which is preliminary data.</text>
</comment>
<gene>
    <name evidence="2" type="ORF">SAMN06295970_10756</name>
</gene>
<dbReference type="InterPro" id="IPR032710">
    <property type="entry name" value="NTF2-like_dom_sf"/>
</dbReference>
<sequence length="96" mass="10952">MVYAEDARLMPSNVPMLAGRAGIQSFWQARFNQGLSHIEKTPIEIQMLGLTAIEMSRYVVTVGERKVQGKDILVWRQGTDGKWRIVADIWNNDHPL</sequence>
<dbReference type="EMBL" id="FXUL01000007">
    <property type="protein sequence ID" value="SMP60785.1"/>
    <property type="molecule type" value="Genomic_DNA"/>
</dbReference>
<accession>A0ABY1Q5U8</accession>
<feature type="domain" description="DUF4440" evidence="1">
    <location>
        <begin position="2"/>
        <end position="85"/>
    </location>
</feature>
<dbReference type="SUPFAM" id="SSF54427">
    <property type="entry name" value="NTF2-like"/>
    <property type="match status" value="1"/>
</dbReference>
<evidence type="ECO:0000259" key="1">
    <source>
        <dbReference type="Pfam" id="PF14534"/>
    </source>
</evidence>
<evidence type="ECO:0000313" key="3">
    <source>
        <dbReference type="Proteomes" id="UP001158049"/>
    </source>
</evidence>
<protein>
    <submittedName>
        <fullName evidence="2">Ketosteroid isomerase homolog</fullName>
    </submittedName>
</protein>
<evidence type="ECO:0000313" key="2">
    <source>
        <dbReference type="EMBL" id="SMP60785.1"/>
    </source>
</evidence>
<keyword evidence="2" id="KW-0413">Isomerase</keyword>
<dbReference type="InterPro" id="IPR027843">
    <property type="entry name" value="DUF4440"/>
</dbReference>